<feature type="transmembrane region" description="Helical" evidence="1">
    <location>
        <begin position="86"/>
        <end position="105"/>
    </location>
</feature>
<evidence type="ECO:0000256" key="1">
    <source>
        <dbReference type="SAM" id="Phobius"/>
    </source>
</evidence>
<protein>
    <submittedName>
        <fullName evidence="2">Uncharacterized protein</fullName>
    </submittedName>
</protein>
<feature type="transmembrane region" description="Helical" evidence="1">
    <location>
        <begin position="12"/>
        <end position="31"/>
    </location>
</feature>
<accession>A0A150Y0N4</accession>
<evidence type="ECO:0000313" key="3">
    <source>
        <dbReference type="Proteomes" id="UP000075663"/>
    </source>
</evidence>
<feature type="transmembrane region" description="Helical" evidence="1">
    <location>
        <begin position="111"/>
        <end position="130"/>
    </location>
</feature>
<proteinExistence type="predicted"/>
<keyword evidence="1" id="KW-0472">Membrane</keyword>
<dbReference type="Proteomes" id="UP000075663">
    <property type="component" value="Unassembled WGS sequence"/>
</dbReference>
<dbReference type="EMBL" id="LRPB01000023">
    <property type="protein sequence ID" value="KYG84486.1"/>
    <property type="molecule type" value="Genomic_DNA"/>
</dbReference>
<sequence>MLCTIRKKMNWSIAIYFILAIILFYIQNWIGSKSYSRGYIKFSLLDEKDEALSLNFMIKAVGPTVYLIITSALIQYSNIPLNLDKVIWIVYFYLLLRVSVIYLYGRSRIVNWPRILIHYLAILVFATIIQKKFISSIDVLLPDFSEIKNEIWLLIILFLYQVGNSQMGLPEPSSDRERGLAYLPELIPRKRKYIQRMYKKLQDKYGALINPISQGDIQFEIVVYSILIFENFNRPPFIRLIERIWTRISGNETSMGIMQVKTNHVISDEESIEIGALSLKKEYDELRKEDRYGMFGNVIKYHSPDRKYIRQVLFISKAIIDHSFSKEERKEKFKDIYSQISNEFGLYFYY</sequence>
<dbReference type="AlphaFoldDB" id="A0A150Y0N4"/>
<keyword evidence="1" id="KW-1133">Transmembrane helix</keyword>
<evidence type="ECO:0000313" key="2">
    <source>
        <dbReference type="EMBL" id="KYG84486.1"/>
    </source>
</evidence>
<feature type="transmembrane region" description="Helical" evidence="1">
    <location>
        <begin position="51"/>
        <end position="74"/>
    </location>
</feature>
<reference evidence="2 3" key="1">
    <citation type="submission" date="2016-01" db="EMBL/GenBank/DDBJ databases">
        <title>Genome sequencing of Roseivirga seohaensis SW-152.</title>
        <authorList>
            <person name="Selvaratnam C."/>
            <person name="Thevarajoo S."/>
            <person name="Goh K.M."/>
            <person name="Ee R."/>
            <person name="Chan K.-G."/>
            <person name="Chong C.S."/>
        </authorList>
    </citation>
    <scope>NUCLEOTIDE SEQUENCE [LARGE SCALE GENOMIC DNA]</scope>
    <source>
        <strain evidence="2 3">SW-152</strain>
    </source>
</reference>
<name>A0A150Y0N4_9BACT</name>
<comment type="caution">
    <text evidence="2">The sequence shown here is derived from an EMBL/GenBank/DDBJ whole genome shotgun (WGS) entry which is preliminary data.</text>
</comment>
<keyword evidence="1" id="KW-0812">Transmembrane</keyword>
<gene>
    <name evidence="2" type="ORF">AWW67_05085</name>
</gene>
<organism evidence="2 3">
    <name type="scientific">Roseivirga seohaensis</name>
    <dbReference type="NCBI Taxonomy" id="1914963"/>
    <lineage>
        <taxon>Bacteria</taxon>
        <taxon>Pseudomonadati</taxon>
        <taxon>Bacteroidota</taxon>
        <taxon>Cytophagia</taxon>
        <taxon>Cytophagales</taxon>
        <taxon>Roseivirgaceae</taxon>
        <taxon>Roseivirga</taxon>
    </lineage>
</organism>